<evidence type="ECO:0007829" key="4">
    <source>
        <dbReference type="PeptideAtlas" id="D3YT72"/>
    </source>
</evidence>
<keyword evidence="2" id="KW-1185">Reference proteome</keyword>
<reference evidence="1 2" key="1">
    <citation type="journal article" date="1998" name="Science">
        <title>Genome sequence of the nematode C. elegans: a platform for investigating biology.</title>
        <authorList>
            <consortium name="The C. elegans sequencing consortium"/>
            <person name="Sulson J.E."/>
            <person name="Waterston R."/>
        </authorList>
    </citation>
    <scope>NUCLEOTIDE SEQUENCE [LARGE SCALE GENOMIC DNA]</scope>
    <source>
        <strain evidence="1 2">Bristol N2</strain>
    </source>
</reference>
<dbReference type="GeneID" id="178351"/>
<dbReference type="Proteomes" id="UP000001940">
    <property type="component" value="Chromosome IV"/>
</dbReference>
<dbReference type="OrthoDB" id="5800366at2759"/>
<dbReference type="HOGENOM" id="CLU_160888_0_0_1"/>
<accession>D3YT72</accession>
<dbReference type="EMBL" id="BX284604">
    <property type="protein sequence ID" value="CBK19362.1"/>
    <property type="molecule type" value="Genomic_DNA"/>
</dbReference>
<evidence type="ECO:0000313" key="1">
    <source>
        <dbReference type="EMBL" id="CBK19362.1"/>
    </source>
</evidence>
<gene>
    <name evidence="1 3" type="ORF">B0513.4</name>
    <name evidence="1" type="ORF">CELE_B0513.4</name>
</gene>
<evidence type="ECO:0000313" key="3">
    <source>
        <dbReference type="WormBase" id="B0513.4b"/>
    </source>
</evidence>
<organism evidence="1 2">
    <name type="scientific">Caenorhabditis elegans</name>
    <dbReference type="NCBI Taxonomy" id="6239"/>
    <lineage>
        <taxon>Eukaryota</taxon>
        <taxon>Metazoa</taxon>
        <taxon>Ecdysozoa</taxon>
        <taxon>Nematoda</taxon>
        <taxon>Chromadorea</taxon>
        <taxon>Rhabditida</taxon>
        <taxon>Rhabditina</taxon>
        <taxon>Rhabditomorpha</taxon>
        <taxon>Rhabditoidea</taxon>
        <taxon>Rhabditidae</taxon>
        <taxon>Peloderinae</taxon>
        <taxon>Caenorhabditis</taxon>
    </lineage>
</organism>
<dbReference type="PeptideAtlas" id="D3YT72"/>
<dbReference type="CTD" id="178351"/>
<dbReference type="AlphaFoldDB" id="D3YT72"/>
<dbReference type="ExpressionAtlas" id="D3YT72">
    <property type="expression patterns" value="baseline and differential"/>
</dbReference>
<proteinExistence type="evidence at protein level"/>
<dbReference type="AGR" id="WB:WBGene00007196"/>
<sequence>MAARIQGTNIKEASIIGFNMVLEKQPLCVCCSPNTSY</sequence>
<dbReference type="Bgee" id="WBGene00007196">
    <property type="expression patterns" value="Expressed in germ line (C elegans) and 4 other cell types or tissues"/>
</dbReference>
<protein>
    <submittedName>
        <fullName evidence="1">Transposase</fullName>
    </submittedName>
</protein>
<name>D3YT72_CAEEL</name>
<evidence type="ECO:0000313" key="2">
    <source>
        <dbReference type="Proteomes" id="UP000001940"/>
    </source>
</evidence>
<dbReference type="WormBase" id="B0513.4b">
    <property type="protein sequence ID" value="CE44678"/>
    <property type="gene ID" value="WBGene00007196"/>
</dbReference>
<keyword evidence="4" id="KW-1267">Proteomics identification</keyword>
<dbReference type="RefSeq" id="NP_001255762.1">
    <property type="nucleotide sequence ID" value="NM_001268833.3"/>
</dbReference>